<feature type="domain" description="Guanylate cyclase" evidence="8">
    <location>
        <begin position="453"/>
        <end position="585"/>
    </location>
</feature>
<dbReference type="InterPro" id="IPR007890">
    <property type="entry name" value="CHASE2"/>
</dbReference>
<feature type="transmembrane region" description="Helical" evidence="7">
    <location>
        <begin position="339"/>
        <end position="358"/>
    </location>
</feature>
<gene>
    <name evidence="9" type="ORF">COS11_04860</name>
</gene>
<accession>A0A2M7E887</accession>
<dbReference type="GO" id="GO:0006171">
    <property type="term" value="P:cAMP biosynthetic process"/>
    <property type="evidence" value="ECO:0007669"/>
    <property type="project" value="TreeGrafter"/>
</dbReference>
<dbReference type="SUPFAM" id="SSF55073">
    <property type="entry name" value="Nucleotide cyclase"/>
    <property type="match status" value="1"/>
</dbReference>
<comment type="caution">
    <text evidence="9">The sequence shown here is derived from an EMBL/GenBank/DDBJ whole genome shotgun (WGS) entry which is preliminary data.</text>
</comment>
<comment type="similarity">
    <text evidence="2">Belongs to the adenylyl cyclase class-3 family.</text>
</comment>
<dbReference type="PANTHER" id="PTHR43081">
    <property type="entry name" value="ADENYLATE CYCLASE, TERMINAL-DIFFERENTIATION SPECIFIC-RELATED"/>
    <property type="match status" value="1"/>
</dbReference>
<dbReference type="PROSITE" id="PS50125">
    <property type="entry name" value="GUANYLATE_CYCLASE_2"/>
    <property type="match status" value="1"/>
</dbReference>
<keyword evidence="4 7" id="KW-0812">Transmembrane</keyword>
<evidence type="ECO:0000256" key="6">
    <source>
        <dbReference type="ARBA" id="ARBA00023136"/>
    </source>
</evidence>
<feature type="transmembrane region" description="Helical" evidence="7">
    <location>
        <begin position="12"/>
        <end position="29"/>
    </location>
</feature>
<sequence length="634" mass="70594">MKFLKLKNRSQTIGIAIGLFASFLFILLSPTPVLKNFELATLDHRFKFRPSQKVCQDVGIVFIGDEDIKTVGRFPWSRDYHATLIHILKECEVKVIGFDILFLDPGNPQDDQLLAEATKEAGNVCHCFFFELAKGAKGIPFTEDYRKFSLPAPPGTEEFYSSPQPSLPLKAIAQEAKALGTINFPPDTDGIRRRVPLFIHCQDRLYPTLSLAITASYLGIPIQEIKVSPGKYVELKGIRIPIDKKGCMLVNFAGDIKKFPHYSFVQVLQSYLQVKEGKKPIIPLGKLKNKIILVGITATGTTDLGPTPVSALYPMVGVQANIITNILQQNFLRETGKSLNFLILIFLGLLMGIAIPKLNAPRGALLMFVIIAGYFLLALGLFVSLGICLDLFSPLLVITLSYLAIIFYRFILEGREKRRIKSIFSRYTAPQLIDQLLSRPGEITLGGEKKVVSILFADIRGFTKISESIPPEKVVEILNEVLTIIVRAIFKEQGTLDKFIGDCVMAVYGAPIPQTEHAQRAVRSALEIQKKLKNIEEKWVGEIGRKLEVGIAINSGEAIIGNIGSPERMDYTAIGDTVNLAARLEEFANEGEIVISKNTYSLVKDLADCQEMEPIRVKGKKDEIRIYKVIRLKK</sequence>
<evidence type="ECO:0000313" key="9">
    <source>
        <dbReference type="EMBL" id="PIV63924.1"/>
    </source>
</evidence>
<evidence type="ECO:0000259" key="8">
    <source>
        <dbReference type="PROSITE" id="PS50125"/>
    </source>
</evidence>
<organism evidence="9 10">
    <name type="scientific">bacterium (Candidatus Ratteibacteria) CG01_land_8_20_14_3_00_40_19</name>
    <dbReference type="NCBI Taxonomy" id="2014290"/>
    <lineage>
        <taxon>Bacteria</taxon>
        <taxon>Candidatus Ratteibacteria</taxon>
    </lineage>
</organism>
<dbReference type="GO" id="GO:0035556">
    <property type="term" value="P:intracellular signal transduction"/>
    <property type="evidence" value="ECO:0007669"/>
    <property type="project" value="InterPro"/>
</dbReference>
<dbReference type="EMBL" id="PETL01000230">
    <property type="protein sequence ID" value="PIV63924.1"/>
    <property type="molecule type" value="Genomic_DNA"/>
</dbReference>
<feature type="transmembrane region" description="Helical" evidence="7">
    <location>
        <begin position="391"/>
        <end position="412"/>
    </location>
</feature>
<evidence type="ECO:0000313" key="10">
    <source>
        <dbReference type="Proteomes" id="UP000228886"/>
    </source>
</evidence>
<dbReference type="Gene3D" id="3.30.70.1230">
    <property type="entry name" value="Nucleotide cyclase"/>
    <property type="match status" value="1"/>
</dbReference>
<dbReference type="SMART" id="SM00044">
    <property type="entry name" value="CYCc"/>
    <property type="match status" value="1"/>
</dbReference>
<proteinExistence type="inferred from homology"/>
<dbReference type="Pfam" id="PF05226">
    <property type="entry name" value="CHASE2"/>
    <property type="match status" value="1"/>
</dbReference>
<dbReference type="Pfam" id="PF00211">
    <property type="entry name" value="Guanylate_cyc"/>
    <property type="match status" value="1"/>
</dbReference>
<dbReference type="GO" id="GO:0004016">
    <property type="term" value="F:adenylate cyclase activity"/>
    <property type="evidence" value="ECO:0007669"/>
    <property type="project" value="UniProtKB-ARBA"/>
</dbReference>
<evidence type="ECO:0000256" key="1">
    <source>
        <dbReference type="ARBA" id="ARBA00004196"/>
    </source>
</evidence>
<evidence type="ECO:0000256" key="2">
    <source>
        <dbReference type="ARBA" id="ARBA00005381"/>
    </source>
</evidence>
<evidence type="ECO:0000256" key="7">
    <source>
        <dbReference type="SAM" id="Phobius"/>
    </source>
</evidence>
<comment type="subcellular location">
    <subcellularLocation>
        <location evidence="1">Cell envelope</location>
    </subcellularLocation>
</comment>
<reference evidence="10" key="1">
    <citation type="submission" date="2017-09" db="EMBL/GenBank/DDBJ databases">
        <title>Depth-based differentiation of microbial function through sediment-hosted aquifers and enrichment of novel symbionts in the deep terrestrial subsurface.</title>
        <authorList>
            <person name="Probst A.J."/>
            <person name="Ladd B."/>
            <person name="Jarett J.K."/>
            <person name="Geller-Mcgrath D.E."/>
            <person name="Sieber C.M.K."/>
            <person name="Emerson J.B."/>
            <person name="Anantharaman K."/>
            <person name="Thomas B.C."/>
            <person name="Malmstrom R."/>
            <person name="Stieglmeier M."/>
            <person name="Klingl A."/>
            <person name="Woyke T."/>
            <person name="Ryan C.M."/>
            <person name="Banfield J.F."/>
        </authorList>
    </citation>
    <scope>NUCLEOTIDE SEQUENCE [LARGE SCALE GENOMIC DNA]</scope>
</reference>
<evidence type="ECO:0000256" key="4">
    <source>
        <dbReference type="ARBA" id="ARBA00022692"/>
    </source>
</evidence>
<dbReference type="PANTHER" id="PTHR43081:SF1">
    <property type="entry name" value="ADENYLATE CYCLASE, TERMINAL-DIFFERENTIATION SPECIFIC"/>
    <property type="match status" value="1"/>
</dbReference>
<dbReference type="GO" id="GO:0030313">
    <property type="term" value="C:cell envelope"/>
    <property type="evidence" value="ECO:0007669"/>
    <property type="project" value="UniProtKB-SubCell"/>
</dbReference>
<dbReference type="InterPro" id="IPR029787">
    <property type="entry name" value="Nucleotide_cyclase"/>
</dbReference>
<dbReference type="Proteomes" id="UP000228886">
    <property type="component" value="Unassembled WGS sequence"/>
</dbReference>
<keyword evidence="3" id="KW-1003">Cell membrane</keyword>
<dbReference type="InterPro" id="IPR001054">
    <property type="entry name" value="A/G_cyclase"/>
</dbReference>
<name>A0A2M7E887_9BACT</name>
<dbReference type="AlphaFoldDB" id="A0A2M7E887"/>
<dbReference type="CDD" id="cd07302">
    <property type="entry name" value="CHD"/>
    <property type="match status" value="1"/>
</dbReference>
<evidence type="ECO:0000256" key="3">
    <source>
        <dbReference type="ARBA" id="ARBA00022475"/>
    </source>
</evidence>
<dbReference type="FunFam" id="3.30.70.1230:FF:000016">
    <property type="entry name" value="Adenylate/guanylate cyclase domain-containing protein"/>
    <property type="match status" value="1"/>
</dbReference>
<dbReference type="InterPro" id="IPR050697">
    <property type="entry name" value="Adenylyl/Guanylyl_Cyclase_3/4"/>
</dbReference>
<keyword evidence="6 7" id="KW-0472">Membrane</keyword>
<evidence type="ECO:0000256" key="5">
    <source>
        <dbReference type="ARBA" id="ARBA00022989"/>
    </source>
</evidence>
<dbReference type="SMART" id="SM01080">
    <property type="entry name" value="CHASE2"/>
    <property type="match status" value="1"/>
</dbReference>
<protein>
    <recommendedName>
        <fullName evidence="8">Guanylate cyclase domain-containing protein</fullName>
    </recommendedName>
</protein>
<feature type="transmembrane region" description="Helical" evidence="7">
    <location>
        <begin position="365"/>
        <end position="385"/>
    </location>
</feature>
<keyword evidence="5 7" id="KW-1133">Transmembrane helix</keyword>